<accession>A0AAN7ZYU5</accession>
<sequence>MCAPISILTILPAKTHVQSPEYTNAVVAQPTVNGQLGNTVIRSPYSAGPEAEPIMQQPWARELESVRKQASITTHPRRQLSKDTPVNSTEIDRQDFLDLDFDSFIDMNAFNGTPSPDHVGPPGIDIDFNSFGEGYEYDIGNNDMSA</sequence>
<evidence type="ECO:0000313" key="3">
    <source>
        <dbReference type="Proteomes" id="UP001310594"/>
    </source>
</evidence>
<dbReference type="AlphaFoldDB" id="A0AAN7ZYU5"/>
<feature type="region of interest" description="Disordered" evidence="1">
    <location>
        <begin position="65"/>
        <end position="92"/>
    </location>
</feature>
<reference evidence="2" key="1">
    <citation type="submission" date="2023-08" db="EMBL/GenBank/DDBJ databases">
        <title>Black Yeasts Isolated from many extreme environments.</title>
        <authorList>
            <person name="Coleine C."/>
            <person name="Stajich J.E."/>
            <person name="Selbmann L."/>
        </authorList>
    </citation>
    <scope>NUCLEOTIDE SEQUENCE</scope>
    <source>
        <strain evidence="2">CCFEE 5810</strain>
    </source>
</reference>
<evidence type="ECO:0000313" key="2">
    <source>
        <dbReference type="EMBL" id="KAK5692128.1"/>
    </source>
</evidence>
<organism evidence="2 3">
    <name type="scientific">Elasticomyces elasticus</name>
    <dbReference type="NCBI Taxonomy" id="574655"/>
    <lineage>
        <taxon>Eukaryota</taxon>
        <taxon>Fungi</taxon>
        <taxon>Dikarya</taxon>
        <taxon>Ascomycota</taxon>
        <taxon>Pezizomycotina</taxon>
        <taxon>Dothideomycetes</taxon>
        <taxon>Dothideomycetidae</taxon>
        <taxon>Mycosphaerellales</taxon>
        <taxon>Teratosphaeriaceae</taxon>
        <taxon>Elasticomyces</taxon>
    </lineage>
</organism>
<name>A0AAN7ZYU5_9PEZI</name>
<proteinExistence type="predicted"/>
<dbReference type="Proteomes" id="UP001310594">
    <property type="component" value="Unassembled WGS sequence"/>
</dbReference>
<comment type="caution">
    <text evidence="2">The sequence shown here is derived from an EMBL/GenBank/DDBJ whole genome shotgun (WGS) entry which is preliminary data.</text>
</comment>
<evidence type="ECO:0000256" key="1">
    <source>
        <dbReference type="SAM" id="MobiDB-lite"/>
    </source>
</evidence>
<gene>
    <name evidence="2" type="ORF">LTR97_011302</name>
</gene>
<protein>
    <submittedName>
        <fullName evidence="2">Uncharacterized protein</fullName>
    </submittedName>
</protein>
<dbReference type="EMBL" id="JAVRQU010000020">
    <property type="protein sequence ID" value="KAK5692128.1"/>
    <property type="molecule type" value="Genomic_DNA"/>
</dbReference>